<organism evidence="2">
    <name type="scientific">viral metagenome</name>
    <dbReference type="NCBI Taxonomy" id="1070528"/>
    <lineage>
        <taxon>unclassified sequences</taxon>
        <taxon>metagenomes</taxon>
        <taxon>organismal metagenomes</taxon>
    </lineage>
</organism>
<dbReference type="EMBL" id="MT141217">
    <property type="protein sequence ID" value="QJA56421.1"/>
    <property type="molecule type" value="Genomic_DNA"/>
</dbReference>
<evidence type="ECO:0000313" key="2">
    <source>
        <dbReference type="EMBL" id="QJA56421.1"/>
    </source>
</evidence>
<dbReference type="AlphaFoldDB" id="A0A6M3IGB2"/>
<reference evidence="2" key="1">
    <citation type="submission" date="2020-03" db="EMBL/GenBank/DDBJ databases">
        <title>The deep terrestrial virosphere.</title>
        <authorList>
            <person name="Holmfeldt K."/>
            <person name="Nilsson E."/>
            <person name="Simone D."/>
            <person name="Lopez-Fernandez M."/>
            <person name="Wu X."/>
            <person name="de Brujin I."/>
            <person name="Lundin D."/>
            <person name="Andersson A."/>
            <person name="Bertilsson S."/>
            <person name="Dopson M."/>
        </authorList>
    </citation>
    <scope>NUCLEOTIDE SEQUENCE</scope>
    <source>
        <strain evidence="2">MM415B01854</strain>
    </source>
</reference>
<proteinExistence type="predicted"/>
<feature type="region of interest" description="Disordered" evidence="1">
    <location>
        <begin position="1"/>
        <end position="36"/>
    </location>
</feature>
<name>A0A6M3IGB2_9ZZZZ</name>
<accession>A0A6M3IGB2</accession>
<protein>
    <submittedName>
        <fullName evidence="2">Uncharacterized protein</fullName>
    </submittedName>
</protein>
<evidence type="ECO:0000256" key="1">
    <source>
        <dbReference type="SAM" id="MobiDB-lite"/>
    </source>
</evidence>
<feature type="region of interest" description="Disordered" evidence="1">
    <location>
        <begin position="48"/>
        <end position="67"/>
    </location>
</feature>
<gene>
    <name evidence="2" type="ORF">MM415B01854_0013</name>
</gene>
<sequence length="238" mass="26722">MESDQITQDEGAEATALPVVDETSTKSQPEVEKPLTKAEVQAMLDKKERQWQSVSERQRKALSTEAKNYRKRAESVESQLAVINEVAAKDPALAARMRAATTAAQARAYQEQERVYSQEQEKQSFFDDMSSVIREEFGVDPEDKRIDMAFDAKTQQEATRRILASVSKIRKEDSKKETESLKEEIARELRKELGIDSVDTTSSSGGGASDSDFLVKFGEGDLPYTKENLERASKLMNK</sequence>